<dbReference type="GO" id="GO:0005524">
    <property type="term" value="F:ATP binding"/>
    <property type="evidence" value="ECO:0007669"/>
    <property type="project" value="UniProtKB-UniRule"/>
</dbReference>
<dbReference type="PANTHER" id="PTHR21087">
    <property type="entry name" value="SHIKIMATE KINASE"/>
    <property type="match status" value="1"/>
</dbReference>
<dbReference type="AlphaFoldDB" id="A0A2K8KQT9"/>
<dbReference type="InterPro" id="IPR023000">
    <property type="entry name" value="Shikimate_kinase_CS"/>
</dbReference>
<feature type="binding site" evidence="11">
    <location>
        <position position="6"/>
    </location>
    <ligand>
        <name>Mg(2+)</name>
        <dbReference type="ChEBI" id="CHEBI:18420"/>
    </ligand>
</feature>
<evidence type="ECO:0000256" key="3">
    <source>
        <dbReference type="ARBA" id="ARBA00012154"/>
    </source>
</evidence>
<keyword evidence="4 11" id="KW-0028">Amino-acid biosynthesis</keyword>
<comment type="function">
    <text evidence="11">Catalyzes the specific phosphorylation of the 3-hydroxyl group of shikimic acid using ATP as a cosubstrate.</text>
</comment>
<dbReference type="Proteomes" id="UP000229757">
    <property type="component" value="Chromosome"/>
</dbReference>
<evidence type="ECO:0000256" key="1">
    <source>
        <dbReference type="ARBA" id="ARBA00004842"/>
    </source>
</evidence>
<dbReference type="HAMAP" id="MF_00109">
    <property type="entry name" value="Shikimate_kinase"/>
    <property type="match status" value="1"/>
</dbReference>
<dbReference type="InterPro" id="IPR000623">
    <property type="entry name" value="Shikimate_kinase/TSH1"/>
</dbReference>
<dbReference type="SUPFAM" id="SSF52540">
    <property type="entry name" value="P-loop containing nucleoside triphosphate hydrolases"/>
    <property type="match status" value="1"/>
</dbReference>
<evidence type="ECO:0000256" key="11">
    <source>
        <dbReference type="HAMAP-Rule" id="MF_00109"/>
    </source>
</evidence>
<dbReference type="UniPathway" id="UPA00053">
    <property type="reaction ID" value="UER00088"/>
</dbReference>
<evidence type="ECO:0000256" key="2">
    <source>
        <dbReference type="ARBA" id="ARBA00006997"/>
    </source>
</evidence>
<keyword evidence="6 11" id="KW-0547">Nucleotide-binding</keyword>
<evidence type="ECO:0000256" key="7">
    <source>
        <dbReference type="ARBA" id="ARBA00022777"/>
    </source>
</evidence>
<dbReference type="EC" id="2.7.1.71" evidence="3 11"/>
<name>A0A2K8KQT9_9GAMM</name>
<evidence type="ECO:0000256" key="6">
    <source>
        <dbReference type="ARBA" id="ARBA00022741"/>
    </source>
</evidence>
<feature type="binding site" evidence="11">
    <location>
        <position position="70"/>
    </location>
    <ligand>
        <name>substrate</name>
    </ligand>
</feature>
<keyword evidence="9 11" id="KW-0057">Aromatic amino acid biosynthesis</keyword>
<feature type="binding site" evidence="11">
    <location>
        <position position="24"/>
    </location>
    <ligand>
        <name>substrate</name>
    </ligand>
</feature>
<keyword evidence="11" id="KW-0963">Cytoplasm</keyword>
<keyword evidence="8 11" id="KW-0067">ATP-binding</keyword>
<organism evidence="12 13">
    <name type="scientific">Reinekea forsetii</name>
    <dbReference type="NCBI Taxonomy" id="1336806"/>
    <lineage>
        <taxon>Bacteria</taxon>
        <taxon>Pseudomonadati</taxon>
        <taxon>Pseudomonadota</taxon>
        <taxon>Gammaproteobacteria</taxon>
        <taxon>Oceanospirillales</taxon>
        <taxon>Saccharospirillaceae</taxon>
        <taxon>Reinekea</taxon>
    </lineage>
</organism>
<gene>
    <name evidence="11" type="primary">aroK</name>
    <name evidence="12" type="ORF">REIFOR_00494</name>
</gene>
<evidence type="ECO:0000256" key="8">
    <source>
        <dbReference type="ARBA" id="ARBA00022840"/>
    </source>
</evidence>
<comment type="cofactor">
    <cofactor evidence="11">
        <name>Mg(2+)</name>
        <dbReference type="ChEBI" id="CHEBI:18420"/>
    </cofactor>
    <text evidence="11">Binds 1 Mg(2+) ion per subunit.</text>
</comment>
<dbReference type="GO" id="GO:0009423">
    <property type="term" value="P:chorismate biosynthetic process"/>
    <property type="evidence" value="ECO:0007669"/>
    <property type="project" value="UniProtKB-UniRule"/>
</dbReference>
<dbReference type="CDD" id="cd00464">
    <property type="entry name" value="SK"/>
    <property type="match status" value="1"/>
</dbReference>
<keyword evidence="7 11" id="KW-0418">Kinase</keyword>
<proteinExistence type="inferred from homology"/>
<dbReference type="Gene3D" id="3.40.50.300">
    <property type="entry name" value="P-loop containing nucleotide triphosphate hydrolases"/>
    <property type="match status" value="1"/>
</dbReference>
<feature type="binding site" evidence="11">
    <location>
        <position position="127"/>
    </location>
    <ligand>
        <name>substrate</name>
    </ligand>
</feature>
<protein>
    <recommendedName>
        <fullName evidence="3 11">Shikimate kinase</fullName>
        <shortName evidence="11">SK</shortName>
        <ecNumber evidence="3 11">2.7.1.71</ecNumber>
    </recommendedName>
</protein>
<comment type="caution">
    <text evidence="11">Lacks conserved residue(s) required for the propagation of feature annotation.</text>
</comment>
<dbReference type="Pfam" id="PF01202">
    <property type="entry name" value="SKI"/>
    <property type="match status" value="1"/>
</dbReference>
<dbReference type="GO" id="GO:0004765">
    <property type="term" value="F:shikimate kinase activity"/>
    <property type="evidence" value="ECO:0007669"/>
    <property type="project" value="UniProtKB-UniRule"/>
</dbReference>
<comment type="subunit">
    <text evidence="11">Monomer.</text>
</comment>
<feature type="binding site" evidence="11">
    <location>
        <position position="48"/>
    </location>
    <ligand>
        <name>substrate</name>
    </ligand>
</feature>
<evidence type="ECO:0000256" key="10">
    <source>
        <dbReference type="ARBA" id="ARBA00048567"/>
    </source>
</evidence>
<dbReference type="EMBL" id="CP011797">
    <property type="protein sequence ID" value="ATX75664.1"/>
    <property type="molecule type" value="Genomic_DNA"/>
</dbReference>
<dbReference type="InterPro" id="IPR027417">
    <property type="entry name" value="P-loop_NTPase"/>
</dbReference>
<comment type="pathway">
    <text evidence="1 11">Metabolic intermediate biosynthesis; chorismate biosynthesis; chorismate from D-erythrose 4-phosphate and phosphoenolpyruvate: step 5/7.</text>
</comment>
<evidence type="ECO:0000256" key="9">
    <source>
        <dbReference type="ARBA" id="ARBA00023141"/>
    </source>
</evidence>
<accession>A0A2K8KQT9</accession>
<dbReference type="GO" id="GO:0008652">
    <property type="term" value="P:amino acid biosynthetic process"/>
    <property type="evidence" value="ECO:0007669"/>
    <property type="project" value="UniProtKB-KW"/>
</dbReference>
<feature type="binding site" evidence="11">
    <location>
        <begin position="2"/>
        <end position="7"/>
    </location>
    <ligand>
        <name>ATP</name>
        <dbReference type="ChEBI" id="CHEBI:30616"/>
    </ligand>
</feature>
<keyword evidence="5 11" id="KW-0808">Transferase</keyword>
<keyword evidence="13" id="KW-1185">Reference proteome</keyword>
<sequence length="160" mass="17888">MGAGKSTIGRLLSEQLALEFVDLDRLIEERAGASIAWIFDIEGEEGFRERETQSLEFILDTPAQIIATGGGCILRPENRNMLAMSDRIIYLETSIEQQLERTAKDKNRPLLQNGNPEPVLVAMAALRNPLYQQSGRLTVDTNGKPPKLVVHEILNFLDEI</sequence>
<dbReference type="InterPro" id="IPR031322">
    <property type="entry name" value="Shikimate/glucono_kinase"/>
</dbReference>
<keyword evidence="11" id="KW-0460">Magnesium</keyword>
<keyword evidence="11" id="KW-0479">Metal-binding</keyword>
<dbReference type="PANTHER" id="PTHR21087:SF16">
    <property type="entry name" value="SHIKIMATE KINASE 1, CHLOROPLASTIC"/>
    <property type="match status" value="1"/>
</dbReference>
<evidence type="ECO:0000256" key="4">
    <source>
        <dbReference type="ARBA" id="ARBA00022605"/>
    </source>
</evidence>
<dbReference type="GO" id="GO:0000287">
    <property type="term" value="F:magnesium ion binding"/>
    <property type="evidence" value="ECO:0007669"/>
    <property type="project" value="UniProtKB-UniRule"/>
</dbReference>
<reference evidence="12 13" key="1">
    <citation type="journal article" date="2017" name="Environ. Microbiol.">
        <title>Genomic and physiological analyses of 'Reinekea forsetii' reveal a versatile opportunistic lifestyle during spring algae blooms.</title>
        <authorList>
            <person name="Avci B."/>
            <person name="Hahnke R.L."/>
            <person name="Chafee M."/>
            <person name="Fischer T."/>
            <person name="Gruber-Vodicka H."/>
            <person name="Tegetmeyer H.E."/>
            <person name="Harder J."/>
            <person name="Fuchs B.M."/>
            <person name="Amann R.I."/>
            <person name="Teeling H."/>
        </authorList>
    </citation>
    <scope>NUCLEOTIDE SEQUENCE [LARGE SCALE GENOMIC DNA]</scope>
    <source>
        <strain evidence="12 13">Hel1_31_D35</strain>
    </source>
</reference>
<dbReference type="GO" id="GO:0009073">
    <property type="term" value="P:aromatic amino acid family biosynthetic process"/>
    <property type="evidence" value="ECO:0007669"/>
    <property type="project" value="UniProtKB-KW"/>
</dbReference>
<evidence type="ECO:0000313" key="13">
    <source>
        <dbReference type="Proteomes" id="UP000229757"/>
    </source>
</evidence>
<dbReference type="PRINTS" id="PR01100">
    <property type="entry name" value="SHIKIMTKNASE"/>
</dbReference>
<evidence type="ECO:0000313" key="12">
    <source>
        <dbReference type="EMBL" id="ATX75664.1"/>
    </source>
</evidence>
<feature type="binding site" evidence="11">
    <location>
        <position position="108"/>
    </location>
    <ligand>
        <name>ATP</name>
        <dbReference type="ChEBI" id="CHEBI:30616"/>
    </ligand>
</feature>
<dbReference type="GO" id="GO:0005829">
    <property type="term" value="C:cytosol"/>
    <property type="evidence" value="ECO:0007669"/>
    <property type="project" value="TreeGrafter"/>
</dbReference>
<comment type="subcellular location">
    <subcellularLocation>
        <location evidence="11">Cytoplasm</location>
    </subcellularLocation>
</comment>
<comment type="similarity">
    <text evidence="2 11">Belongs to the shikimate kinase family.</text>
</comment>
<dbReference type="PROSITE" id="PS01128">
    <property type="entry name" value="SHIKIMATE_KINASE"/>
    <property type="match status" value="1"/>
</dbReference>
<dbReference type="KEGG" id="rfo:REIFOR_00494"/>
<evidence type="ECO:0000256" key="5">
    <source>
        <dbReference type="ARBA" id="ARBA00022679"/>
    </source>
</evidence>
<comment type="catalytic activity">
    <reaction evidence="10 11">
        <text>shikimate + ATP = 3-phosphoshikimate + ADP + H(+)</text>
        <dbReference type="Rhea" id="RHEA:13121"/>
        <dbReference type="ChEBI" id="CHEBI:15378"/>
        <dbReference type="ChEBI" id="CHEBI:30616"/>
        <dbReference type="ChEBI" id="CHEBI:36208"/>
        <dbReference type="ChEBI" id="CHEBI:145989"/>
        <dbReference type="ChEBI" id="CHEBI:456216"/>
        <dbReference type="EC" id="2.7.1.71"/>
    </reaction>
</comment>